<sequence length="67" mass="7461">MALGTGHWKQEGIPAPLKHLLMILMSYSCRACQLQPPGEQWEDNREAPHKPTHSSGCNTGRVSSRFS</sequence>
<evidence type="ECO:0000256" key="2">
    <source>
        <dbReference type="SAM" id="SignalP"/>
    </source>
</evidence>
<feature type="chain" id="PRO_5045216717" evidence="2">
    <location>
        <begin position="32"/>
        <end position="67"/>
    </location>
</feature>
<keyword evidence="2" id="KW-0732">Signal</keyword>
<feature type="region of interest" description="Disordered" evidence="1">
    <location>
        <begin position="38"/>
        <end position="67"/>
    </location>
</feature>
<evidence type="ECO:0000313" key="4">
    <source>
        <dbReference type="Proteomes" id="UP001482620"/>
    </source>
</evidence>
<keyword evidence="4" id="KW-1185">Reference proteome</keyword>
<feature type="compositionally biased region" description="Polar residues" evidence="1">
    <location>
        <begin position="53"/>
        <end position="67"/>
    </location>
</feature>
<dbReference type="EMBL" id="JAHRIQ010064443">
    <property type="protein sequence ID" value="MEQ2242353.1"/>
    <property type="molecule type" value="Genomic_DNA"/>
</dbReference>
<protein>
    <submittedName>
        <fullName evidence="3">Uncharacterized protein</fullName>
    </submittedName>
</protein>
<gene>
    <name evidence="3" type="ORF">ILYODFUR_035039</name>
</gene>
<accession>A0ABV0UDY1</accession>
<feature type="signal peptide" evidence="2">
    <location>
        <begin position="1"/>
        <end position="31"/>
    </location>
</feature>
<proteinExistence type="predicted"/>
<evidence type="ECO:0000313" key="3">
    <source>
        <dbReference type="EMBL" id="MEQ2242353.1"/>
    </source>
</evidence>
<comment type="caution">
    <text evidence="3">The sequence shown here is derived from an EMBL/GenBank/DDBJ whole genome shotgun (WGS) entry which is preliminary data.</text>
</comment>
<organism evidence="3 4">
    <name type="scientific">Ilyodon furcidens</name>
    <name type="common">goldbreast splitfin</name>
    <dbReference type="NCBI Taxonomy" id="33524"/>
    <lineage>
        <taxon>Eukaryota</taxon>
        <taxon>Metazoa</taxon>
        <taxon>Chordata</taxon>
        <taxon>Craniata</taxon>
        <taxon>Vertebrata</taxon>
        <taxon>Euteleostomi</taxon>
        <taxon>Actinopterygii</taxon>
        <taxon>Neopterygii</taxon>
        <taxon>Teleostei</taxon>
        <taxon>Neoteleostei</taxon>
        <taxon>Acanthomorphata</taxon>
        <taxon>Ovalentaria</taxon>
        <taxon>Atherinomorphae</taxon>
        <taxon>Cyprinodontiformes</taxon>
        <taxon>Goodeidae</taxon>
        <taxon>Ilyodon</taxon>
    </lineage>
</organism>
<dbReference type="Proteomes" id="UP001482620">
    <property type="component" value="Unassembled WGS sequence"/>
</dbReference>
<name>A0ABV0UDY1_9TELE</name>
<evidence type="ECO:0000256" key="1">
    <source>
        <dbReference type="SAM" id="MobiDB-lite"/>
    </source>
</evidence>
<reference evidence="3 4" key="1">
    <citation type="submission" date="2021-06" db="EMBL/GenBank/DDBJ databases">
        <authorList>
            <person name="Palmer J.M."/>
        </authorList>
    </citation>
    <scope>NUCLEOTIDE SEQUENCE [LARGE SCALE GENOMIC DNA]</scope>
    <source>
        <strain evidence="4">if_2019</strain>
        <tissue evidence="3">Muscle</tissue>
    </source>
</reference>